<keyword evidence="2" id="KW-1185">Reference proteome</keyword>
<protein>
    <submittedName>
        <fullName evidence="1">Uncharacterized protein</fullName>
    </submittedName>
</protein>
<evidence type="ECO:0000313" key="2">
    <source>
        <dbReference type="Proteomes" id="UP000656319"/>
    </source>
</evidence>
<gene>
    <name evidence="1" type="ORF">LMG27952_01427</name>
</gene>
<proteinExistence type="predicted"/>
<reference evidence="1 2" key="1">
    <citation type="submission" date="2020-10" db="EMBL/GenBank/DDBJ databases">
        <authorList>
            <person name="Peeters C."/>
        </authorList>
    </citation>
    <scope>NUCLEOTIDE SEQUENCE [LARGE SCALE GENOMIC DNA]</scope>
    <source>
        <strain evidence="1 2">LMG 27952</strain>
    </source>
</reference>
<organism evidence="1 2">
    <name type="scientific">Paraburkholderia hiiakae</name>
    <dbReference type="NCBI Taxonomy" id="1081782"/>
    <lineage>
        <taxon>Bacteria</taxon>
        <taxon>Pseudomonadati</taxon>
        <taxon>Pseudomonadota</taxon>
        <taxon>Betaproteobacteria</taxon>
        <taxon>Burkholderiales</taxon>
        <taxon>Burkholderiaceae</taxon>
        <taxon>Paraburkholderia</taxon>
    </lineage>
</organism>
<sequence>MSEETFSIDFGSNTDNCITSPLGRNLNLVCKKNTTPYTDESVKEILIPEKYVKLKITTNISGYTLQKVYGHPNVGTRWGKSTEPQPAVVVPTYHAKLILFDSSKGEDGSVKYDINVTRDAWYFLGVDTNHATQCRNIAFEPADATKNKYLTDQIHFPTAADPIIHGYFPMEDESQRQQEKRYLHAEKVSIDNPFGAPISSRTDESLATNVMFHIGGFYIARASALHAKWLGGSEGCFAFIPKKSIRETPEEAANITMEKAFFSNKTWVNLTTMIEKYRDNDAKKRFAIEIEKRNPYPRDSIKKILIISGALDNLILPMEGIESRVN</sequence>
<evidence type="ECO:0000313" key="1">
    <source>
        <dbReference type="EMBL" id="CAD6521017.1"/>
    </source>
</evidence>
<accession>A0ABN7HM80</accession>
<dbReference type="Proteomes" id="UP000656319">
    <property type="component" value="Unassembled WGS sequence"/>
</dbReference>
<comment type="caution">
    <text evidence="1">The sequence shown here is derived from an EMBL/GenBank/DDBJ whole genome shotgun (WGS) entry which is preliminary data.</text>
</comment>
<dbReference type="EMBL" id="CAJHCQ010000002">
    <property type="protein sequence ID" value="CAD6521017.1"/>
    <property type="molecule type" value="Genomic_DNA"/>
</dbReference>
<name>A0ABN7HM80_9BURK</name>
<dbReference type="RefSeq" id="WP_201695161.1">
    <property type="nucleotide sequence ID" value="NZ_CAJHCQ010000002.1"/>
</dbReference>